<feature type="compositionally biased region" description="Basic and acidic residues" evidence="1">
    <location>
        <begin position="191"/>
        <end position="204"/>
    </location>
</feature>
<evidence type="ECO:0000313" key="2">
    <source>
        <dbReference type="EMBL" id="KPM09956.1"/>
    </source>
</evidence>
<feature type="compositionally biased region" description="Basic residues" evidence="1">
    <location>
        <begin position="133"/>
        <end position="142"/>
    </location>
</feature>
<dbReference type="Pfam" id="PF02469">
    <property type="entry name" value="Fasciclin"/>
    <property type="match status" value="1"/>
</dbReference>
<dbReference type="VEuPathDB" id="VectorBase:SSCA005555"/>
<proteinExistence type="predicted"/>
<dbReference type="SUPFAM" id="SSF82153">
    <property type="entry name" value="FAS1 domain"/>
    <property type="match status" value="1"/>
</dbReference>
<reference evidence="2 3" key="1">
    <citation type="journal article" date="2015" name="Parasit. Vectors">
        <title>Draft genome of the scabies mite.</title>
        <authorList>
            <person name="Rider S.D.Jr."/>
            <person name="Morgan M.S."/>
            <person name="Arlian L.G."/>
        </authorList>
    </citation>
    <scope>NUCLEOTIDE SEQUENCE [LARGE SCALE GENOMIC DNA]</scope>
    <source>
        <strain evidence="2">Arlian Lab</strain>
    </source>
</reference>
<accession>A0A132AG24</accession>
<protein>
    <submittedName>
        <fullName evidence="2">Uncharacterized protein</fullName>
    </submittedName>
</protein>
<gene>
    <name evidence="2" type="ORF">QR98_0085020</name>
</gene>
<dbReference type="InterPro" id="IPR000782">
    <property type="entry name" value="FAS1_domain"/>
</dbReference>
<dbReference type="PROSITE" id="PS50213">
    <property type="entry name" value="FAS1"/>
    <property type="match status" value="1"/>
</dbReference>
<dbReference type="InterPro" id="IPR036378">
    <property type="entry name" value="FAS1_dom_sf"/>
</dbReference>
<feature type="compositionally biased region" description="Low complexity" evidence="1">
    <location>
        <begin position="175"/>
        <end position="189"/>
    </location>
</feature>
<dbReference type="AlphaFoldDB" id="A0A132AG24"/>
<organism evidence="2 3">
    <name type="scientific">Sarcoptes scabiei</name>
    <name type="common">Itch mite</name>
    <name type="synonym">Acarus scabiei</name>
    <dbReference type="NCBI Taxonomy" id="52283"/>
    <lineage>
        <taxon>Eukaryota</taxon>
        <taxon>Metazoa</taxon>
        <taxon>Ecdysozoa</taxon>
        <taxon>Arthropoda</taxon>
        <taxon>Chelicerata</taxon>
        <taxon>Arachnida</taxon>
        <taxon>Acari</taxon>
        <taxon>Acariformes</taxon>
        <taxon>Sarcoptiformes</taxon>
        <taxon>Astigmata</taxon>
        <taxon>Psoroptidia</taxon>
        <taxon>Sarcoptoidea</taxon>
        <taxon>Sarcoptidae</taxon>
        <taxon>Sarcoptinae</taxon>
        <taxon>Sarcoptes</taxon>
    </lineage>
</organism>
<feature type="compositionally biased region" description="Basic and acidic residues" evidence="1">
    <location>
        <begin position="266"/>
        <end position="279"/>
    </location>
</feature>
<evidence type="ECO:0000256" key="1">
    <source>
        <dbReference type="SAM" id="MobiDB-lite"/>
    </source>
</evidence>
<feature type="region of interest" description="Disordered" evidence="1">
    <location>
        <begin position="113"/>
        <end position="206"/>
    </location>
</feature>
<dbReference type="OrthoDB" id="286301at2759"/>
<dbReference type="Proteomes" id="UP000616769">
    <property type="component" value="Unassembled WGS sequence"/>
</dbReference>
<feature type="region of interest" description="Disordered" evidence="1">
    <location>
        <begin position="252"/>
        <end position="311"/>
    </location>
</feature>
<dbReference type="EMBL" id="JXLN01014312">
    <property type="protein sequence ID" value="KPM09956.1"/>
    <property type="molecule type" value="Genomic_DNA"/>
</dbReference>
<evidence type="ECO:0000313" key="3">
    <source>
        <dbReference type="Proteomes" id="UP000616769"/>
    </source>
</evidence>
<sequence length="615" mass="69555">MPIPMIRPHRHGATLGFNLPDQGLTLYLDINELATKPMAQNIGLKVVSHNSNDSNDIINNNKNNGNKINARLKSEKLIDSRQSLKNQTTSSVSKVTIKTNGSIKSEFIAKNSLNENGNHRQQHIHKLNEKSSKKNSSKKTKSKQQESTLNQAKFTDNRRGPSNDESSLIDGKVKNSFLSSSRPLSQSNQEKNLKEEISGADKNKRFTQNNVVNHTIFDIPPTASRIPPSFTTQTKSFEQELNFDRNNIIQIKKNFPYSEQDDLEREDNFPKDNDSHLLDDDGDVESENNGLPTGSNRNINDADNNGEEDDEDLGAINDLIAKTTTEIPLEITTITMQPHHKMTRKESTTQALSVEEQIRRQEMIDNDLVRQMQSLLEKSSKLIDLSANTCSAIERKCSRLQCATITNSLIDNSSTTIQEIAQQLNADLVFSELANKFERDIQDLMDFSSNGYTIILPSNDVIRRLPPNLLKQLRPNMENPYWNAYLIDGTHTIESLVLKGSILTRNRKRLFINKSINQAYNINGQRVIYANQRSSNNGLVHVVDGLFLPSSELDIMNTLKYCGRFDGFVTLAEGTGFAEVLKKGYFDLALKSINRFNVFLPKCDESRWTFYCFCT</sequence>
<dbReference type="Gene3D" id="2.30.180.10">
    <property type="entry name" value="FAS1 domain"/>
    <property type="match status" value="1"/>
</dbReference>
<dbReference type="SMART" id="SM00554">
    <property type="entry name" value="FAS1"/>
    <property type="match status" value="1"/>
</dbReference>
<name>A0A132AG24_SARSC</name>
<comment type="caution">
    <text evidence="2">The sequence shown here is derived from an EMBL/GenBank/DDBJ whole genome shotgun (WGS) entry which is preliminary data.</text>
</comment>
<feature type="compositionally biased region" description="Polar residues" evidence="1">
    <location>
        <begin position="287"/>
        <end position="299"/>
    </location>
</feature>